<dbReference type="Proteomes" id="UP000261540">
    <property type="component" value="Unplaced"/>
</dbReference>
<dbReference type="PANTHER" id="PTHR11339:SF408">
    <property type="entry name" value="MUCIN-5B"/>
    <property type="match status" value="1"/>
</dbReference>
<dbReference type="InterPro" id="IPR050780">
    <property type="entry name" value="Mucin_vWF_Thrombospondin_sf"/>
</dbReference>
<proteinExistence type="predicted"/>
<dbReference type="InterPro" id="IPR001846">
    <property type="entry name" value="VWF_type-D"/>
</dbReference>
<dbReference type="Ensembl" id="ENSPKIT00000012232.1">
    <property type="protein sequence ID" value="ENSPKIP00000031387.1"/>
    <property type="gene ID" value="ENSPKIG00000011891.1"/>
</dbReference>
<dbReference type="GO" id="GO:0005615">
    <property type="term" value="C:extracellular space"/>
    <property type="evidence" value="ECO:0007669"/>
    <property type="project" value="TreeGrafter"/>
</dbReference>
<dbReference type="Pfam" id="PF00094">
    <property type="entry name" value="VWD"/>
    <property type="match status" value="1"/>
</dbReference>
<keyword evidence="1" id="KW-1015">Disulfide bond</keyword>
<reference evidence="4" key="2">
    <citation type="submission" date="2025-09" db="UniProtKB">
        <authorList>
            <consortium name="Ensembl"/>
        </authorList>
    </citation>
    <scope>IDENTIFICATION</scope>
</reference>
<dbReference type="PANTHER" id="PTHR11339">
    <property type="entry name" value="EXTRACELLULAR MATRIX GLYCOPROTEIN RELATED"/>
    <property type="match status" value="1"/>
</dbReference>
<protein>
    <recommendedName>
        <fullName evidence="3">VWFD domain-containing protein</fullName>
    </recommendedName>
</protein>
<evidence type="ECO:0000256" key="2">
    <source>
        <dbReference type="ARBA" id="ARBA00023180"/>
    </source>
</evidence>
<evidence type="ECO:0000313" key="5">
    <source>
        <dbReference type="Proteomes" id="UP000261540"/>
    </source>
</evidence>
<feature type="domain" description="VWFD" evidence="3">
    <location>
        <begin position="1"/>
        <end position="60"/>
    </location>
</feature>
<evidence type="ECO:0000259" key="3">
    <source>
        <dbReference type="PROSITE" id="PS51233"/>
    </source>
</evidence>
<dbReference type="GO" id="GO:0031012">
    <property type="term" value="C:extracellular matrix"/>
    <property type="evidence" value="ECO:0007669"/>
    <property type="project" value="TreeGrafter"/>
</dbReference>
<name>A0A3B3SKY5_9TELE</name>
<dbReference type="InterPro" id="IPR014853">
    <property type="entry name" value="VWF/SSPO/ZAN-like_Cys-rich_dom"/>
</dbReference>
<keyword evidence="5" id="KW-1185">Reference proteome</keyword>
<dbReference type="PROSITE" id="PS51233">
    <property type="entry name" value="VWFD"/>
    <property type="match status" value="1"/>
</dbReference>
<sequence length="149" mass="16378">MWDKKTSMFIKLSPTFKGQVCGLCGNDDGNENNDFTTRSNEVVVDPLEFGNSWKASPSCPNSDFTKDPCLFKPYRQSWAQKQCSLLKSTVFTACHSQVDPTPYYDACVRDSCACDTGGDCECFCTAVAAYAEACNEAGVCVAWRSPQIC</sequence>
<keyword evidence="2" id="KW-0325">Glycoprotein</keyword>
<dbReference type="Pfam" id="PF08742">
    <property type="entry name" value="C8"/>
    <property type="match status" value="1"/>
</dbReference>
<organism evidence="4 5">
    <name type="scientific">Paramormyrops kingsleyae</name>
    <dbReference type="NCBI Taxonomy" id="1676925"/>
    <lineage>
        <taxon>Eukaryota</taxon>
        <taxon>Metazoa</taxon>
        <taxon>Chordata</taxon>
        <taxon>Craniata</taxon>
        <taxon>Vertebrata</taxon>
        <taxon>Euteleostomi</taxon>
        <taxon>Actinopterygii</taxon>
        <taxon>Neopterygii</taxon>
        <taxon>Teleostei</taxon>
        <taxon>Osteoglossocephala</taxon>
        <taxon>Osteoglossomorpha</taxon>
        <taxon>Osteoglossiformes</taxon>
        <taxon>Mormyridae</taxon>
        <taxon>Paramormyrops</taxon>
    </lineage>
</organism>
<accession>A0A3B3SKY5</accession>
<dbReference type="STRING" id="1676925.ENSPKIP00000031387"/>
<dbReference type="AlphaFoldDB" id="A0A3B3SKY5"/>
<evidence type="ECO:0000256" key="1">
    <source>
        <dbReference type="ARBA" id="ARBA00023157"/>
    </source>
</evidence>
<evidence type="ECO:0000313" key="4">
    <source>
        <dbReference type="Ensembl" id="ENSPKIP00000031387.1"/>
    </source>
</evidence>
<dbReference type="GeneTree" id="ENSGT00940000156076"/>
<dbReference type="SMART" id="SM00832">
    <property type="entry name" value="C8"/>
    <property type="match status" value="1"/>
</dbReference>
<reference evidence="4" key="1">
    <citation type="submission" date="2025-08" db="UniProtKB">
        <authorList>
            <consortium name="Ensembl"/>
        </authorList>
    </citation>
    <scope>IDENTIFICATION</scope>
</reference>